<gene>
    <name evidence="1" type="ORF">Ahy_B06g085869</name>
</gene>
<comment type="caution">
    <text evidence="1">The sequence shown here is derived from an EMBL/GenBank/DDBJ whole genome shotgun (WGS) entry which is preliminary data.</text>
</comment>
<evidence type="ECO:0000313" key="1">
    <source>
        <dbReference type="EMBL" id="RYR06071.1"/>
    </source>
</evidence>
<proteinExistence type="predicted"/>
<sequence>MQLKHRLSSIKIEKSVNEYVLVLKGTIDTLALVGEPMRESDHANTILNGLTKEYSLIITSVVERPMSILVEKLEALLLTHESMLESFQNQSHSYKQIWHKVHQVTLRILTQEVTSEVISEETIEAEVVAEPSIMVNLVRTTPNLKLRLIIQVLVVLKGQEWSILKAVVL</sequence>
<organism evidence="1 2">
    <name type="scientific">Arachis hypogaea</name>
    <name type="common">Peanut</name>
    <dbReference type="NCBI Taxonomy" id="3818"/>
    <lineage>
        <taxon>Eukaryota</taxon>
        <taxon>Viridiplantae</taxon>
        <taxon>Streptophyta</taxon>
        <taxon>Embryophyta</taxon>
        <taxon>Tracheophyta</taxon>
        <taxon>Spermatophyta</taxon>
        <taxon>Magnoliopsida</taxon>
        <taxon>eudicotyledons</taxon>
        <taxon>Gunneridae</taxon>
        <taxon>Pentapetalae</taxon>
        <taxon>rosids</taxon>
        <taxon>fabids</taxon>
        <taxon>Fabales</taxon>
        <taxon>Fabaceae</taxon>
        <taxon>Papilionoideae</taxon>
        <taxon>50 kb inversion clade</taxon>
        <taxon>dalbergioids sensu lato</taxon>
        <taxon>Dalbergieae</taxon>
        <taxon>Pterocarpus clade</taxon>
        <taxon>Arachis</taxon>
    </lineage>
</organism>
<protein>
    <submittedName>
        <fullName evidence="1">Uncharacterized protein</fullName>
    </submittedName>
</protein>
<dbReference type="Proteomes" id="UP000289738">
    <property type="component" value="Chromosome B06"/>
</dbReference>
<reference evidence="1 2" key="1">
    <citation type="submission" date="2019-01" db="EMBL/GenBank/DDBJ databases">
        <title>Sequencing of cultivated peanut Arachis hypogaea provides insights into genome evolution and oil improvement.</title>
        <authorList>
            <person name="Chen X."/>
        </authorList>
    </citation>
    <scope>NUCLEOTIDE SEQUENCE [LARGE SCALE GENOMIC DNA]</scope>
    <source>
        <strain evidence="2">cv. Fuhuasheng</strain>
        <tissue evidence="1">Leaves</tissue>
    </source>
</reference>
<name>A0A444YVU4_ARAHY</name>
<accession>A0A444YVU4</accession>
<dbReference type="PANTHER" id="PTHR47481">
    <property type="match status" value="1"/>
</dbReference>
<evidence type="ECO:0000313" key="2">
    <source>
        <dbReference type="Proteomes" id="UP000289738"/>
    </source>
</evidence>
<dbReference type="AlphaFoldDB" id="A0A444YVU4"/>
<keyword evidence="2" id="KW-1185">Reference proteome</keyword>
<dbReference type="Pfam" id="PF14223">
    <property type="entry name" value="Retrotran_gag_2"/>
    <property type="match status" value="1"/>
</dbReference>
<dbReference type="PANTHER" id="PTHR47481:SF22">
    <property type="entry name" value="RETROTRANSPOSON GAG DOMAIN-CONTAINING PROTEIN"/>
    <property type="match status" value="1"/>
</dbReference>
<dbReference type="EMBL" id="SDMP01000016">
    <property type="protein sequence ID" value="RYR06071.1"/>
    <property type="molecule type" value="Genomic_DNA"/>
</dbReference>